<dbReference type="AlphaFoldDB" id="A0A419WF06"/>
<dbReference type="GO" id="GO:0003824">
    <property type="term" value="F:catalytic activity"/>
    <property type="evidence" value="ECO:0007669"/>
    <property type="project" value="InterPro"/>
</dbReference>
<dbReference type="Gene3D" id="3.20.20.70">
    <property type="entry name" value="Aldolase class I"/>
    <property type="match status" value="1"/>
</dbReference>
<feature type="domain" description="Radical SAM core" evidence="6">
    <location>
        <begin position="9"/>
        <end position="239"/>
    </location>
</feature>
<evidence type="ECO:0000256" key="1">
    <source>
        <dbReference type="ARBA" id="ARBA00001966"/>
    </source>
</evidence>
<evidence type="ECO:0000256" key="2">
    <source>
        <dbReference type="ARBA" id="ARBA00022691"/>
    </source>
</evidence>
<dbReference type="PROSITE" id="PS51918">
    <property type="entry name" value="RADICAL_SAM"/>
    <property type="match status" value="1"/>
</dbReference>
<dbReference type="GO" id="GO:0046872">
    <property type="term" value="F:metal ion binding"/>
    <property type="evidence" value="ECO:0007669"/>
    <property type="project" value="UniProtKB-KW"/>
</dbReference>
<keyword evidence="4" id="KW-0408">Iron</keyword>
<dbReference type="SFLD" id="SFLDG01082">
    <property type="entry name" value="B12-binding_domain_containing"/>
    <property type="match status" value="1"/>
</dbReference>
<dbReference type="CDD" id="cd01335">
    <property type="entry name" value="Radical_SAM"/>
    <property type="match status" value="1"/>
</dbReference>
<dbReference type="SFLD" id="SFLDS00029">
    <property type="entry name" value="Radical_SAM"/>
    <property type="match status" value="1"/>
</dbReference>
<organism evidence="7 8">
    <name type="scientific">Marinifilum flexuosum</name>
    <dbReference type="NCBI Taxonomy" id="1117708"/>
    <lineage>
        <taxon>Bacteria</taxon>
        <taxon>Pseudomonadati</taxon>
        <taxon>Bacteroidota</taxon>
        <taxon>Bacteroidia</taxon>
        <taxon>Marinilabiliales</taxon>
        <taxon>Marinifilaceae</taxon>
    </lineage>
</organism>
<dbReference type="PANTHER" id="PTHR43409:SF4">
    <property type="entry name" value="RADICAL SAM SUPERFAMILY PROTEIN"/>
    <property type="match status" value="1"/>
</dbReference>
<dbReference type="SMART" id="SM00729">
    <property type="entry name" value="Elp3"/>
    <property type="match status" value="1"/>
</dbReference>
<dbReference type="InterPro" id="IPR006638">
    <property type="entry name" value="Elp3/MiaA/NifB-like_rSAM"/>
</dbReference>
<dbReference type="GO" id="GO:0051536">
    <property type="term" value="F:iron-sulfur cluster binding"/>
    <property type="evidence" value="ECO:0007669"/>
    <property type="project" value="UniProtKB-KW"/>
</dbReference>
<sequence>MRYEGKIFRPPPEADSFLLQCTVGCSHNKCTFCGMYKDRKFRIRSVEEIIGDIKMAKVSMGRRLLKVFLCDGDAISMNTKDLLRILSELKKAFPFLQKVSTYAGPQSTLNKSAEELKLLKEAGLNKVYLGVETGDDELLKVVQKGASSLEIIEAGKNIVGSGINLTTMVMLGLGGQDSGKHIMATSELINEIQPQNVGILTTVPVENTSLYRKVKNGEFQLLDAYEILEEMKLLIGNIKVENILVDATHKSNVLSLLGSLPKDRGRLIKEVEYELQNKNPELTGKAYIGDF</sequence>
<accession>A0A419WF06</accession>
<proteinExistence type="predicted"/>
<evidence type="ECO:0000259" key="6">
    <source>
        <dbReference type="PROSITE" id="PS51918"/>
    </source>
</evidence>
<evidence type="ECO:0000256" key="4">
    <source>
        <dbReference type="ARBA" id="ARBA00023004"/>
    </source>
</evidence>
<dbReference type="Pfam" id="PF04055">
    <property type="entry name" value="Radical_SAM"/>
    <property type="match status" value="1"/>
</dbReference>
<dbReference type="SUPFAM" id="SSF102114">
    <property type="entry name" value="Radical SAM enzymes"/>
    <property type="match status" value="1"/>
</dbReference>
<dbReference type="OrthoDB" id="9777636at2"/>
<comment type="caution">
    <text evidence="7">The sequence shown here is derived from an EMBL/GenBank/DDBJ whole genome shotgun (WGS) entry which is preliminary data.</text>
</comment>
<dbReference type="EMBL" id="RAPQ01000015">
    <property type="protein sequence ID" value="RKD94070.1"/>
    <property type="molecule type" value="Genomic_DNA"/>
</dbReference>
<keyword evidence="3" id="KW-0479">Metal-binding</keyword>
<dbReference type="RefSeq" id="WP_120241901.1">
    <property type="nucleotide sequence ID" value="NZ_RAPQ01000015.1"/>
</dbReference>
<keyword evidence="2" id="KW-0949">S-adenosyl-L-methionine</keyword>
<evidence type="ECO:0000256" key="5">
    <source>
        <dbReference type="ARBA" id="ARBA00023014"/>
    </source>
</evidence>
<keyword evidence="5" id="KW-0411">Iron-sulfur</keyword>
<comment type="cofactor">
    <cofactor evidence="1">
        <name>[4Fe-4S] cluster</name>
        <dbReference type="ChEBI" id="CHEBI:49883"/>
    </cofactor>
</comment>
<evidence type="ECO:0000313" key="8">
    <source>
        <dbReference type="Proteomes" id="UP000284531"/>
    </source>
</evidence>
<dbReference type="InterPro" id="IPR051198">
    <property type="entry name" value="BchE-like"/>
</dbReference>
<gene>
    <name evidence="7" type="ORF">BXY64_4233</name>
</gene>
<reference evidence="7 8" key="1">
    <citation type="submission" date="2018-09" db="EMBL/GenBank/DDBJ databases">
        <title>Genomic Encyclopedia of Archaeal and Bacterial Type Strains, Phase II (KMG-II): from individual species to whole genera.</title>
        <authorList>
            <person name="Goeker M."/>
        </authorList>
    </citation>
    <scope>NUCLEOTIDE SEQUENCE [LARGE SCALE GENOMIC DNA]</scope>
    <source>
        <strain evidence="7 8">DSM 21950</strain>
    </source>
</reference>
<name>A0A419WF06_9BACT</name>
<dbReference type="InterPro" id="IPR007197">
    <property type="entry name" value="rSAM"/>
</dbReference>
<dbReference type="SFLD" id="SFLDG01095">
    <property type="entry name" value="Uncharacterised_Radical_SAM_Su"/>
    <property type="match status" value="1"/>
</dbReference>
<dbReference type="Proteomes" id="UP000284531">
    <property type="component" value="Unassembled WGS sequence"/>
</dbReference>
<dbReference type="PANTHER" id="PTHR43409">
    <property type="entry name" value="ANAEROBIC MAGNESIUM-PROTOPORPHYRIN IX MONOMETHYL ESTER CYCLASE-RELATED"/>
    <property type="match status" value="1"/>
</dbReference>
<dbReference type="InterPro" id="IPR013785">
    <property type="entry name" value="Aldolase_TIM"/>
</dbReference>
<evidence type="ECO:0000313" key="7">
    <source>
        <dbReference type="EMBL" id="RKD94070.1"/>
    </source>
</evidence>
<protein>
    <submittedName>
        <fullName evidence="7">Radical SAM family protein</fullName>
    </submittedName>
</protein>
<dbReference type="InterPro" id="IPR058240">
    <property type="entry name" value="rSAM_sf"/>
</dbReference>
<evidence type="ECO:0000256" key="3">
    <source>
        <dbReference type="ARBA" id="ARBA00022723"/>
    </source>
</evidence>
<keyword evidence="8" id="KW-1185">Reference proteome</keyword>